<dbReference type="PANTHER" id="PTHR43877">
    <property type="entry name" value="AMINOALKYLPHOSPHONATE N-ACETYLTRANSFERASE-RELATED-RELATED"/>
    <property type="match status" value="1"/>
</dbReference>
<dbReference type="InterPro" id="IPR050832">
    <property type="entry name" value="Bact_Acetyltransf"/>
</dbReference>
<reference evidence="4 5" key="1">
    <citation type="submission" date="2020-07" db="EMBL/GenBank/DDBJ databases">
        <title>Genomic Encyclopedia of Type Strains, Phase IV (KMG-V): Genome sequencing to study the core and pangenomes of soil and plant-associated prokaryotes.</title>
        <authorList>
            <person name="Whitman W."/>
        </authorList>
    </citation>
    <scope>NUCLEOTIDE SEQUENCE [LARGE SCALE GENOMIC DNA]</scope>
    <source>
        <strain evidence="4 5">AN3</strain>
    </source>
</reference>
<dbReference type="Pfam" id="PF13673">
    <property type="entry name" value="Acetyltransf_10"/>
    <property type="match status" value="1"/>
</dbReference>
<evidence type="ECO:0000313" key="4">
    <source>
        <dbReference type="EMBL" id="MBA8878261.1"/>
    </source>
</evidence>
<keyword evidence="1 4" id="KW-0808">Transferase</keyword>
<dbReference type="SUPFAM" id="SSF55729">
    <property type="entry name" value="Acyl-CoA N-acyltransferases (Nat)"/>
    <property type="match status" value="1"/>
</dbReference>
<sequence>MKIRAAIPDDKVQICNVLCRSIEELCIADHAGNRAVLDPWLANKTPENVLKWMNNPNGQLLVAVDGDTILGVGFGSASGEIMLNYVSPGARFRGVSKALLQSLENYAVQQGARQSTLTSTRTAHRFYETCGYRNNGAATMRGELSGQPMSKQLP</sequence>
<dbReference type="GO" id="GO:0016747">
    <property type="term" value="F:acyltransferase activity, transferring groups other than amino-acyl groups"/>
    <property type="evidence" value="ECO:0007669"/>
    <property type="project" value="InterPro"/>
</dbReference>
<dbReference type="AlphaFoldDB" id="A0A839EE93"/>
<keyword evidence="2" id="KW-0012">Acyltransferase</keyword>
<keyword evidence="5" id="KW-1185">Reference proteome</keyword>
<dbReference type="PANTHER" id="PTHR43877:SF2">
    <property type="entry name" value="AMINOALKYLPHOSPHONATE N-ACETYLTRANSFERASE-RELATED"/>
    <property type="match status" value="1"/>
</dbReference>
<dbReference type="EMBL" id="JACGXN010000001">
    <property type="protein sequence ID" value="MBA8878261.1"/>
    <property type="molecule type" value="Genomic_DNA"/>
</dbReference>
<dbReference type="PROSITE" id="PS51186">
    <property type="entry name" value="GNAT"/>
    <property type="match status" value="1"/>
</dbReference>
<dbReference type="InterPro" id="IPR000182">
    <property type="entry name" value="GNAT_dom"/>
</dbReference>
<protein>
    <submittedName>
        <fullName evidence="4">GNAT superfamily N-acetyltransferase</fullName>
    </submittedName>
</protein>
<dbReference type="Gene3D" id="3.40.630.30">
    <property type="match status" value="1"/>
</dbReference>
<evidence type="ECO:0000256" key="1">
    <source>
        <dbReference type="ARBA" id="ARBA00022679"/>
    </source>
</evidence>
<proteinExistence type="predicted"/>
<comment type="caution">
    <text evidence="4">The sequence shown here is derived from an EMBL/GenBank/DDBJ whole genome shotgun (WGS) entry which is preliminary data.</text>
</comment>
<organism evidence="4 5">
    <name type="scientific">Phyllobacterium myrsinacearum</name>
    <dbReference type="NCBI Taxonomy" id="28101"/>
    <lineage>
        <taxon>Bacteria</taxon>
        <taxon>Pseudomonadati</taxon>
        <taxon>Pseudomonadota</taxon>
        <taxon>Alphaproteobacteria</taxon>
        <taxon>Hyphomicrobiales</taxon>
        <taxon>Phyllobacteriaceae</taxon>
        <taxon>Phyllobacterium</taxon>
    </lineage>
</organism>
<dbReference type="RefSeq" id="WP_182548839.1">
    <property type="nucleotide sequence ID" value="NZ_JACGXN010000001.1"/>
</dbReference>
<dbReference type="Proteomes" id="UP000549052">
    <property type="component" value="Unassembled WGS sequence"/>
</dbReference>
<evidence type="ECO:0000256" key="2">
    <source>
        <dbReference type="ARBA" id="ARBA00023315"/>
    </source>
</evidence>
<evidence type="ECO:0000313" key="5">
    <source>
        <dbReference type="Proteomes" id="UP000549052"/>
    </source>
</evidence>
<accession>A0A839EE93</accession>
<evidence type="ECO:0000259" key="3">
    <source>
        <dbReference type="PROSITE" id="PS51186"/>
    </source>
</evidence>
<name>A0A839EE93_9HYPH</name>
<gene>
    <name evidence="4" type="ORF">FHW16_001943</name>
</gene>
<dbReference type="InterPro" id="IPR016181">
    <property type="entry name" value="Acyl_CoA_acyltransferase"/>
</dbReference>
<dbReference type="CDD" id="cd04301">
    <property type="entry name" value="NAT_SF"/>
    <property type="match status" value="1"/>
</dbReference>
<feature type="domain" description="N-acetyltransferase" evidence="3">
    <location>
        <begin position="1"/>
        <end position="154"/>
    </location>
</feature>